<reference evidence="2 3" key="1">
    <citation type="submission" date="2022-02" db="EMBL/GenBank/DDBJ databases">
        <title>Chromosome-level reference genomes for two strains of Caenorhabditis briggsae: an improved platform for comparative genomics.</title>
        <authorList>
            <person name="Stevens L."/>
            <person name="Andersen E.C."/>
        </authorList>
    </citation>
    <scope>NUCLEOTIDE SEQUENCE [LARGE SCALE GENOMIC DNA]</scope>
    <source>
        <strain evidence="2">QX1410_ONT</strain>
        <tissue evidence="2">Whole-organism</tissue>
    </source>
</reference>
<gene>
    <name evidence="2" type="ORF">L3Y34_006064</name>
</gene>
<feature type="chain" id="PRO_5042055710" evidence="1">
    <location>
        <begin position="18"/>
        <end position="169"/>
    </location>
</feature>
<name>A0AAE8ZVZ7_CAEBR</name>
<keyword evidence="1" id="KW-0732">Signal</keyword>
<dbReference type="OMA" id="TYIQCAY"/>
<proteinExistence type="predicted"/>
<evidence type="ECO:0000313" key="3">
    <source>
        <dbReference type="Proteomes" id="UP000827892"/>
    </source>
</evidence>
<feature type="signal peptide" evidence="1">
    <location>
        <begin position="1"/>
        <end position="17"/>
    </location>
</feature>
<sequence length="169" mass="19243">MSSTLILILMLTANVLAESGSDSRMCKCPMLKQVDAEVYGQMRGSTKDIPMFASLDIDYGDNCTSVTITCKYPRFTRHRSSVYYTNGANFSTVRRYDLADKYSIRCNQLTGVWLSEENSEITYIQCAYRPMLVNKVVSGVWEELVRLYKMIVNVIKVNFGFAKFIVGFD</sequence>
<organism evidence="2 3">
    <name type="scientific">Caenorhabditis briggsae</name>
    <dbReference type="NCBI Taxonomy" id="6238"/>
    <lineage>
        <taxon>Eukaryota</taxon>
        <taxon>Metazoa</taxon>
        <taxon>Ecdysozoa</taxon>
        <taxon>Nematoda</taxon>
        <taxon>Chromadorea</taxon>
        <taxon>Rhabditida</taxon>
        <taxon>Rhabditina</taxon>
        <taxon>Rhabditomorpha</taxon>
        <taxon>Rhabditoidea</taxon>
        <taxon>Rhabditidae</taxon>
        <taxon>Peloderinae</taxon>
        <taxon>Caenorhabditis</taxon>
    </lineage>
</organism>
<dbReference type="EMBL" id="CP090895">
    <property type="protein sequence ID" value="ULT86118.1"/>
    <property type="molecule type" value="Genomic_DNA"/>
</dbReference>
<evidence type="ECO:0000256" key="1">
    <source>
        <dbReference type="SAM" id="SignalP"/>
    </source>
</evidence>
<accession>A0AAE8ZVZ7</accession>
<protein>
    <submittedName>
        <fullName evidence="2">Uncharacterized protein</fullName>
    </submittedName>
</protein>
<evidence type="ECO:0000313" key="2">
    <source>
        <dbReference type="EMBL" id="ULT86118.1"/>
    </source>
</evidence>
<dbReference type="Proteomes" id="UP000827892">
    <property type="component" value="Chromosome V"/>
</dbReference>
<dbReference type="AlphaFoldDB" id="A0AAE8ZVZ7"/>